<gene>
    <name evidence="1" type="ORF">E2C01_069143</name>
</gene>
<dbReference type="AlphaFoldDB" id="A0A5B7I1D9"/>
<evidence type="ECO:0000313" key="1">
    <source>
        <dbReference type="EMBL" id="MPC74768.1"/>
    </source>
</evidence>
<protein>
    <submittedName>
        <fullName evidence="1">Uncharacterized protein</fullName>
    </submittedName>
</protein>
<dbReference type="EMBL" id="VSRR010039673">
    <property type="protein sequence ID" value="MPC74768.1"/>
    <property type="molecule type" value="Genomic_DNA"/>
</dbReference>
<sequence length="126" mass="13297">MEKKKRSDKIILLAAIIGQGDIPPPIPFSPPSLPLLTTPLPSLPLTSIPTLPLLENNDPIKVNRSFSPADSPQATGGNTTLLVRHTTVVQWNHACFGVRGVSKRTGSNSVHVLSEGWASSLGATAS</sequence>
<comment type="caution">
    <text evidence="1">The sequence shown here is derived from an EMBL/GenBank/DDBJ whole genome shotgun (WGS) entry which is preliminary data.</text>
</comment>
<keyword evidence="2" id="KW-1185">Reference proteome</keyword>
<reference evidence="1 2" key="1">
    <citation type="submission" date="2019-05" db="EMBL/GenBank/DDBJ databases">
        <title>Another draft genome of Portunus trituberculatus and its Hox gene families provides insights of decapod evolution.</title>
        <authorList>
            <person name="Jeong J.-H."/>
            <person name="Song I."/>
            <person name="Kim S."/>
            <person name="Choi T."/>
            <person name="Kim D."/>
            <person name="Ryu S."/>
            <person name="Kim W."/>
        </authorList>
    </citation>
    <scope>NUCLEOTIDE SEQUENCE [LARGE SCALE GENOMIC DNA]</scope>
    <source>
        <tissue evidence="1">Muscle</tissue>
    </source>
</reference>
<dbReference type="Proteomes" id="UP000324222">
    <property type="component" value="Unassembled WGS sequence"/>
</dbReference>
<proteinExistence type="predicted"/>
<accession>A0A5B7I1D9</accession>
<evidence type="ECO:0000313" key="2">
    <source>
        <dbReference type="Proteomes" id="UP000324222"/>
    </source>
</evidence>
<organism evidence="1 2">
    <name type="scientific">Portunus trituberculatus</name>
    <name type="common">Swimming crab</name>
    <name type="synonym">Neptunus trituberculatus</name>
    <dbReference type="NCBI Taxonomy" id="210409"/>
    <lineage>
        <taxon>Eukaryota</taxon>
        <taxon>Metazoa</taxon>
        <taxon>Ecdysozoa</taxon>
        <taxon>Arthropoda</taxon>
        <taxon>Crustacea</taxon>
        <taxon>Multicrustacea</taxon>
        <taxon>Malacostraca</taxon>
        <taxon>Eumalacostraca</taxon>
        <taxon>Eucarida</taxon>
        <taxon>Decapoda</taxon>
        <taxon>Pleocyemata</taxon>
        <taxon>Brachyura</taxon>
        <taxon>Eubrachyura</taxon>
        <taxon>Portunoidea</taxon>
        <taxon>Portunidae</taxon>
        <taxon>Portuninae</taxon>
        <taxon>Portunus</taxon>
    </lineage>
</organism>
<name>A0A5B7I1D9_PORTR</name>